<accession>A0A1X6PI78</accession>
<dbReference type="Proteomes" id="UP000218209">
    <property type="component" value="Unassembled WGS sequence"/>
</dbReference>
<dbReference type="AlphaFoldDB" id="A0A1X6PI78"/>
<evidence type="ECO:0000313" key="1">
    <source>
        <dbReference type="EMBL" id="OSX80383.1"/>
    </source>
</evidence>
<keyword evidence="2" id="KW-1185">Reference proteome</keyword>
<gene>
    <name evidence="1" type="ORF">BU14_0053s0046</name>
</gene>
<proteinExistence type="predicted"/>
<organism evidence="1 2">
    <name type="scientific">Porphyra umbilicalis</name>
    <name type="common">Purple laver</name>
    <name type="synonym">Red alga</name>
    <dbReference type="NCBI Taxonomy" id="2786"/>
    <lineage>
        <taxon>Eukaryota</taxon>
        <taxon>Rhodophyta</taxon>
        <taxon>Bangiophyceae</taxon>
        <taxon>Bangiales</taxon>
        <taxon>Bangiaceae</taxon>
        <taxon>Porphyra</taxon>
    </lineage>
</organism>
<sequence length="371" mass="40676">MFSEYALLYAMLCRQVGSVAAPPLTLEEAEVLDGKATRFVNEFVTPLLGVLNTTKIHRLLRHMMDAVRCHGNLSNGNTASNEAQHKADKPFYIRTNRGFDSFTGQNVRHAQGTREILATHERQERERAACVDPVPSNAVGRLTVDGGYDSDKEMDCILADSWPASSEHGGASTRTGAPALVGHATRYTVGQLSGRPGLSRVGAVLGKRNAELVSVLSCTRILARLGGGAVLPQLLRASFSFRNSPWYDTVAFEAPDDGSGTWRYGELRALIRVGGAHYAILCEMQVVAGVARCPLVLRRCQRLRWAVPEDGSDWKLWKVPVGSILRMVHVVPDFGHLLRTVGREVVAPPITAPAAVLRGMRYFVNQFYPWG</sequence>
<name>A0A1X6PI78_PORUM</name>
<protein>
    <submittedName>
        <fullName evidence="1">Uncharacterized protein</fullName>
    </submittedName>
</protein>
<reference evidence="1 2" key="1">
    <citation type="submission" date="2017-03" db="EMBL/GenBank/DDBJ databases">
        <title>WGS assembly of Porphyra umbilicalis.</title>
        <authorList>
            <person name="Brawley S.H."/>
            <person name="Blouin N.A."/>
            <person name="Ficko-Blean E."/>
            <person name="Wheeler G.L."/>
            <person name="Lohr M."/>
            <person name="Goodson H.V."/>
            <person name="Jenkins J.W."/>
            <person name="Blaby-Haas C.E."/>
            <person name="Helliwell K.E."/>
            <person name="Chan C."/>
            <person name="Marriage T."/>
            <person name="Bhattacharya D."/>
            <person name="Klein A.S."/>
            <person name="Badis Y."/>
            <person name="Brodie J."/>
            <person name="Cao Y."/>
            <person name="Collen J."/>
            <person name="Dittami S.M."/>
            <person name="Gachon C.M."/>
            <person name="Green B.R."/>
            <person name="Karpowicz S."/>
            <person name="Kim J.W."/>
            <person name="Kudahl U."/>
            <person name="Lin S."/>
            <person name="Michel G."/>
            <person name="Mittag M."/>
            <person name="Olson B.J."/>
            <person name="Pangilinan J."/>
            <person name="Peng Y."/>
            <person name="Qiu H."/>
            <person name="Shu S."/>
            <person name="Singer J.T."/>
            <person name="Smith A.G."/>
            <person name="Sprecher B.N."/>
            <person name="Wagner V."/>
            <person name="Wang W."/>
            <person name="Wang Z.-Y."/>
            <person name="Yan J."/>
            <person name="Yarish C."/>
            <person name="Zoeuner-Riek S."/>
            <person name="Zhuang Y."/>
            <person name="Zou Y."/>
            <person name="Lindquist E.A."/>
            <person name="Grimwood J."/>
            <person name="Barry K."/>
            <person name="Rokhsar D.S."/>
            <person name="Schmutz J."/>
            <person name="Stiller J.W."/>
            <person name="Grossman A.R."/>
            <person name="Prochnik S.E."/>
        </authorList>
    </citation>
    <scope>NUCLEOTIDE SEQUENCE [LARGE SCALE GENOMIC DNA]</scope>
    <source>
        <strain evidence="1">4086291</strain>
    </source>
</reference>
<evidence type="ECO:0000313" key="2">
    <source>
        <dbReference type="Proteomes" id="UP000218209"/>
    </source>
</evidence>
<dbReference type="EMBL" id="KV918776">
    <property type="protein sequence ID" value="OSX80383.1"/>
    <property type="molecule type" value="Genomic_DNA"/>
</dbReference>